<evidence type="ECO:0000313" key="2">
    <source>
        <dbReference type="EMBL" id="GAA5154352.1"/>
    </source>
</evidence>
<dbReference type="RefSeq" id="WP_345462360.1">
    <property type="nucleotide sequence ID" value="NZ_BAABKG010000005.1"/>
</dbReference>
<keyword evidence="1" id="KW-1133">Transmembrane helix</keyword>
<keyword evidence="3" id="KW-1185">Reference proteome</keyword>
<dbReference type="EMBL" id="BAABKG010000005">
    <property type="protein sequence ID" value="GAA5154352.1"/>
    <property type="molecule type" value="Genomic_DNA"/>
</dbReference>
<keyword evidence="1" id="KW-0472">Membrane</keyword>
<feature type="transmembrane region" description="Helical" evidence="1">
    <location>
        <begin position="40"/>
        <end position="59"/>
    </location>
</feature>
<evidence type="ECO:0000313" key="3">
    <source>
        <dbReference type="Proteomes" id="UP001500221"/>
    </source>
</evidence>
<protein>
    <recommendedName>
        <fullName evidence="4">MFS transporter</fullName>
    </recommendedName>
</protein>
<name>A0ABP9PYQ0_9ACTN</name>
<organism evidence="2 3">
    <name type="scientific">Nocardioides marinquilinus</name>
    <dbReference type="NCBI Taxonomy" id="1210400"/>
    <lineage>
        <taxon>Bacteria</taxon>
        <taxon>Bacillati</taxon>
        <taxon>Actinomycetota</taxon>
        <taxon>Actinomycetes</taxon>
        <taxon>Propionibacteriales</taxon>
        <taxon>Nocardioidaceae</taxon>
        <taxon>Nocardioides</taxon>
    </lineage>
</organism>
<evidence type="ECO:0008006" key="4">
    <source>
        <dbReference type="Google" id="ProtNLM"/>
    </source>
</evidence>
<feature type="transmembrane region" description="Helical" evidence="1">
    <location>
        <begin position="12"/>
        <end position="34"/>
    </location>
</feature>
<feature type="transmembrane region" description="Helical" evidence="1">
    <location>
        <begin position="108"/>
        <end position="128"/>
    </location>
</feature>
<accession>A0ABP9PYQ0</accession>
<keyword evidence="1" id="KW-0812">Transmembrane</keyword>
<comment type="caution">
    <text evidence="2">The sequence shown here is derived from an EMBL/GenBank/DDBJ whole genome shotgun (WGS) entry which is preliminary data.</text>
</comment>
<gene>
    <name evidence="2" type="ORF">GCM10023340_37780</name>
</gene>
<sequence length="186" mass="19374">MLRVRVLPRGRVPLRSALATLEICTALVVAHLLAGGALPSPVWLAVTALLVFGAGLLVLRGRLRLGIAVPALVVAQLLLHAWLTALATDPVVTTGGHAHGTAHPAETALDPLMLGLHVVGGLLTALSWHLRARAVDVVVTWLRAVLAPVSRPPRVPASAVVLVAPRWREVAAVAPRRGPPSALLAV</sequence>
<reference evidence="3" key="1">
    <citation type="journal article" date="2019" name="Int. J. Syst. Evol. Microbiol.">
        <title>The Global Catalogue of Microorganisms (GCM) 10K type strain sequencing project: providing services to taxonomists for standard genome sequencing and annotation.</title>
        <authorList>
            <consortium name="The Broad Institute Genomics Platform"/>
            <consortium name="The Broad Institute Genome Sequencing Center for Infectious Disease"/>
            <person name="Wu L."/>
            <person name="Ma J."/>
        </authorList>
    </citation>
    <scope>NUCLEOTIDE SEQUENCE [LARGE SCALE GENOMIC DNA]</scope>
    <source>
        <strain evidence="3">JCM 18459</strain>
    </source>
</reference>
<evidence type="ECO:0000256" key="1">
    <source>
        <dbReference type="SAM" id="Phobius"/>
    </source>
</evidence>
<feature type="transmembrane region" description="Helical" evidence="1">
    <location>
        <begin position="66"/>
        <end position="88"/>
    </location>
</feature>
<proteinExistence type="predicted"/>
<dbReference type="Proteomes" id="UP001500221">
    <property type="component" value="Unassembled WGS sequence"/>
</dbReference>